<comment type="caution">
    <text evidence="1">The sequence shown here is derived from an EMBL/GenBank/DDBJ whole genome shotgun (WGS) entry which is preliminary data.</text>
</comment>
<evidence type="ECO:0000313" key="2">
    <source>
        <dbReference type="Proteomes" id="UP001500582"/>
    </source>
</evidence>
<evidence type="ECO:0000313" key="1">
    <source>
        <dbReference type="EMBL" id="GAA4321592.1"/>
    </source>
</evidence>
<accession>A0ABP8GCS7</accession>
<organism evidence="1 2">
    <name type="scientific">Mucilaginibacter gynuensis</name>
    <dbReference type="NCBI Taxonomy" id="1302236"/>
    <lineage>
        <taxon>Bacteria</taxon>
        <taxon>Pseudomonadati</taxon>
        <taxon>Bacteroidota</taxon>
        <taxon>Sphingobacteriia</taxon>
        <taxon>Sphingobacteriales</taxon>
        <taxon>Sphingobacteriaceae</taxon>
        <taxon>Mucilaginibacter</taxon>
    </lineage>
</organism>
<gene>
    <name evidence="1" type="ORF">GCM10023149_21500</name>
</gene>
<dbReference type="RefSeq" id="WP_345211067.1">
    <property type="nucleotide sequence ID" value="NZ_BAABFT010000004.1"/>
</dbReference>
<dbReference type="EMBL" id="BAABFT010000004">
    <property type="protein sequence ID" value="GAA4321592.1"/>
    <property type="molecule type" value="Genomic_DNA"/>
</dbReference>
<dbReference type="Proteomes" id="UP001500582">
    <property type="component" value="Unassembled WGS sequence"/>
</dbReference>
<reference evidence="2" key="1">
    <citation type="journal article" date="2019" name="Int. J. Syst. Evol. Microbiol.">
        <title>The Global Catalogue of Microorganisms (GCM) 10K type strain sequencing project: providing services to taxonomists for standard genome sequencing and annotation.</title>
        <authorList>
            <consortium name="The Broad Institute Genomics Platform"/>
            <consortium name="The Broad Institute Genome Sequencing Center for Infectious Disease"/>
            <person name="Wu L."/>
            <person name="Ma J."/>
        </authorList>
    </citation>
    <scope>NUCLEOTIDE SEQUENCE [LARGE SCALE GENOMIC DNA]</scope>
    <source>
        <strain evidence="2">JCM 17705</strain>
    </source>
</reference>
<name>A0ABP8GCS7_9SPHI</name>
<sequence length="59" mass="6997">MWKKEKELDLDLTVALKNLAKTMVKFNRICETELFLLRGFDESELEEIKFNSNISVFVE</sequence>
<proteinExistence type="predicted"/>
<protein>
    <submittedName>
        <fullName evidence="1">Uncharacterized protein</fullName>
    </submittedName>
</protein>
<keyword evidence="2" id="KW-1185">Reference proteome</keyword>